<evidence type="ECO:0000256" key="3">
    <source>
        <dbReference type="ARBA" id="ARBA00020170"/>
    </source>
</evidence>
<evidence type="ECO:0000256" key="10">
    <source>
        <dbReference type="ARBA" id="ARBA00023204"/>
    </source>
</evidence>
<comment type="caution">
    <text evidence="16">The sequence shown here is derived from an EMBL/GenBank/DDBJ whole genome shotgun (WGS) entry which is preliminary data.</text>
</comment>
<dbReference type="Gene3D" id="3.40.50.300">
    <property type="entry name" value="P-loop containing nucleotide triphosphate hydrolases"/>
    <property type="match status" value="1"/>
</dbReference>
<dbReference type="RefSeq" id="WP_200317063.1">
    <property type="nucleotide sequence ID" value="NZ_JAENJH010000002.1"/>
</dbReference>
<dbReference type="GO" id="GO:0005524">
    <property type="term" value="F:ATP binding"/>
    <property type="evidence" value="ECO:0007669"/>
    <property type="project" value="UniProtKB-UniRule"/>
</dbReference>
<evidence type="ECO:0000256" key="2">
    <source>
        <dbReference type="ARBA" id="ARBA00008016"/>
    </source>
</evidence>
<proteinExistence type="inferred from homology"/>
<feature type="domain" description="RecF/RecN/SMC N-terminal" evidence="15">
    <location>
        <begin position="2"/>
        <end position="359"/>
    </location>
</feature>
<dbReference type="AlphaFoldDB" id="A0A934QQW4"/>
<feature type="binding site" evidence="13">
    <location>
        <begin position="30"/>
        <end position="37"/>
    </location>
    <ligand>
        <name>ATP</name>
        <dbReference type="ChEBI" id="CHEBI:30616"/>
    </ligand>
</feature>
<evidence type="ECO:0000256" key="13">
    <source>
        <dbReference type="HAMAP-Rule" id="MF_00365"/>
    </source>
</evidence>
<dbReference type="PROSITE" id="PS00617">
    <property type="entry name" value="RECF_1"/>
    <property type="match status" value="1"/>
</dbReference>
<evidence type="ECO:0000256" key="12">
    <source>
        <dbReference type="ARBA" id="ARBA00025401"/>
    </source>
</evidence>
<keyword evidence="9 13" id="KW-0238">DNA-binding</keyword>
<keyword evidence="10 13" id="KW-0234">DNA repair</keyword>
<dbReference type="Gene3D" id="1.20.1050.90">
    <property type="entry name" value="RecF/RecN/SMC, N-terminal domain"/>
    <property type="match status" value="1"/>
</dbReference>
<keyword evidence="7 13" id="KW-0227">DNA damage</keyword>
<dbReference type="NCBIfam" id="TIGR00611">
    <property type="entry name" value="recf"/>
    <property type="match status" value="1"/>
</dbReference>
<keyword evidence="17" id="KW-1185">Reference proteome</keyword>
<evidence type="ECO:0000256" key="14">
    <source>
        <dbReference type="RuleBase" id="RU000578"/>
    </source>
</evidence>
<keyword evidence="8 13" id="KW-0067">ATP-binding</keyword>
<comment type="similarity">
    <text evidence="2 13 14">Belongs to the RecF family.</text>
</comment>
<evidence type="ECO:0000313" key="17">
    <source>
        <dbReference type="Proteomes" id="UP000635245"/>
    </source>
</evidence>
<evidence type="ECO:0000256" key="5">
    <source>
        <dbReference type="ARBA" id="ARBA00022705"/>
    </source>
</evidence>
<name>A0A934QQW4_9PSEU</name>
<dbReference type="EMBL" id="JAENJH010000002">
    <property type="protein sequence ID" value="MBK1784562.1"/>
    <property type="molecule type" value="Genomic_DNA"/>
</dbReference>
<accession>A0A934QQW4</accession>
<dbReference type="InterPro" id="IPR018078">
    <property type="entry name" value="DNA-binding_RecF_CS"/>
</dbReference>
<dbReference type="InterPro" id="IPR042174">
    <property type="entry name" value="RecF_2"/>
</dbReference>
<dbReference type="GO" id="GO:0006302">
    <property type="term" value="P:double-strand break repair"/>
    <property type="evidence" value="ECO:0007669"/>
    <property type="project" value="TreeGrafter"/>
</dbReference>
<dbReference type="InterPro" id="IPR027417">
    <property type="entry name" value="P-loop_NTPase"/>
</dbReference>
<evidence type="ECO:0000256" key="8">
    <source>
        <dbReference type="ARBA" id="ARBA00022840"/>
    </source>
</evidence>
<evidence type="ECO:0000313" key="16">
    <source>
        <dbReference type="EMBL" id="MBK1784562.1"/>
    </source>
</evidence>
<evidence type="ECO:0000256" key="4">
    <source>
        <dbReference type="ARBA" id="ARBA00022490"/>
    </source>
</evidence>
<keyword evidence="6 13" id="KW-0547">Nucleotide-binding</keyword>
<dbReference type="HAMAP" id="MF_00365">
    <property type="entry name" value="RecF"/>
    <property type="match status" value="1"/>
</dbReference>
<dbReference type="GO" id="GO:0009432">
    <property type="term" value="P:SOS response"/>
    <property type="evidence" value="ECO:0007669"/>
    <property type="project" value="UniProtKB-UniRule"/>
</dbReference>
<dbReference type="GO" id="GO:0003697">
    <property type="term" value="F:single-stranded DNA binding"/>
    <property type="evidence" value="ECO:0007669"/>
    <property type="project" value="UniProtKB-UniRule"/>
</dbReference>
<protein>
    <recommendedName>
        <fullName evidence="3 13">DNA replication and repair protein RecF</fullName>
    </recommendedName>
</protein>
<gene>
    <name evidence="13 16" type="primary">recF</name>
    <name evidence="16" type="ORF">JHE00_09515</name>
</gene>
<dbReference type="InterPro" id="IPR003395">
    <property type="entry name" value="RecF/RecN/SMC_N"/>
</dbReference>
<sequence length="383" mass="41530">MYLRHLQVTDFRSWEHVDLPLEPGPTVLVGQNGRGKTNLVEAIGYVATLGSHRVSTDAPLIRHGCERALVRVAVVNEGRELTVELEIAPGRANRARVNRGAVGRPRDVLGILRTVLFSPEDLALVRGDPGERRRFLDELLVLRAPRYAGVRSEYEKVLKQRNALLKTAGKRRGNDPYALSTLEVWDNHLATVGAQLLAARLNLVADLAPHAAAAYAGVAPDSRPAKIAYRSRLDEALPEGYGVAGGARAEEDTLVEILLQALGESRTAELERGVSLVGPHRDELELVLGEAPAKGYASHGESWSFALALRLGSYELLRGEAGGEPVLLLDDVFAELDRRRRARLAEVAASAEQVIVTAAVDEDVPGELTGARFVVSEGEVKRA</sequence>
<keyword evidence="4 13" id="KW-0963">Cytoplasm</keyword>
<dbReference type="GO" id="GO:0006260">
    <property type="term" value="P:DNA replication"/>
    <property type="evidence" value="ECO:0007669"/>
    <property type="project" value="UniProtKB-UniRule"/>
</dbReference>
<reference evidence="16" key="1">
    <citation type="submission" date="2020-12" db="EMBL/GenBank/DDBJ databases">
        <title>Prauserella sp. ASG 168, a novel actinomycete isolated from cave rock.</title>
        <authorList>
            <person name="Suriyachadkun C."/>
        </authorList>
    </citation>
    <scope>NUCLEOTIDE SEQUENCE</scope>
    <source>
        <strain evidence="16">ASG 168</strain>
    </source>
</reference>
<dbReference type="InterPro" id="IPR001238">
    <property type="entry name" value="DNA-binding_RecF"/>
</dbReference>
<evidence type="ECO:0000256" key="9">
    <source>
        <dbReference type="ARBA" id="ARBA00023125"/>
    </source>
</evidence>
<dbReference type="GO" id="GO:0000731">
    <property type="term" value="P:DNA synthesis involved in DNA repair"/>
    <property type="evidence" value="ECO:0007669"/>
    <property type="project" value="TreeGrafter"/>
</dbReference>
<evidence type="ECO:0000256" key="6">
    <source>
        <dbReference type="ARBA" id="ARBA00022741"/>
    </source>
</evidence>
<evidence type="ECO:0000256" key="7">
    <source>
        <dbReference type="ARBA" id="ARBA00022763"/>
    </source>
</evidence>
<keyword evidence="5 13" id="KW-0235">DNA replication</keyword>
<dbReference type="Pfam" id="PF02463">
    <property type="entry name" value="SMC_N"/>
    <property type="match status" value="1"/>
</dbReference>
<dbReference type="PANTHER" id="PTHR32182:SF0">
    <property type="entry name" value="DNA REPLICATION AND REPAIR PROTEIN RECF"/>
    <property type="match status" value="1"/>
</dbReference>
<dbReference type="PROSITE" id="PS00618">
    <property type="entry name" value="RECF_2"/>
    <property type="match status" value="1"/>
</dbReference>
<dbReference type="GO" id="GO:0005737">
    <property type="term" value="C:cytoplasm"/>
    <property type="evidence" value="ECO:0007669"/>
    <property type="project" value="UniProtKB-SubCell"/>
</dbReference>
<dbReference type="PANTHER" id="PTHR32182">
    <property type="entry name" value="DNA REPLICATION AND REPAIR PROTEIN RECF"/>
    <property type="match status" value="1"/>
</dbReference>
<evidence type="ECO:0000256" key="1">
    <source>
        <dbReference type="ARBA" id="ARBA00004496"/>
    </source>
</evidence>
<comment type="subcellular location">
    <subcellularLocation>
        <location evidence="1 13 14">Cytoplasm</location>
    </subcellularLocation>
</comment>
<organism evidence="16 17">
    <name type="scientific">Prauserella cavernicola</name>
    <dbReference type="NCBI Taxonomy" id="2800127"/>
    <lineage>
        <taxon>Bacteria</taxon>
        <taxon>Bacillati</taxon>
        <taxon>Actinomycetota</taxon>
        <taxon>Actinomycetes</taxon>
        <taxon>Pseudonocardiales</taxon>
        <taxon>Pseudonocardiaceae</taxon>
        <taxon>Prauserella</taxon>
    </lineage>
</organism>
<evidence type="ECO:0000259" key="15">
    <source>
        <dbReference type="Pfam" id="PF02463"/>
    </source>
</evidence>
<comment type="function">
    <text evidence="12 13 14">The RecF protein is involved in DNA metabolism; it is required for DNA replication and normal SOS inducibility. RecF binds preferentially to single-stranded, linear DNA. It also seems to bind ATP.</text>
</comment>
<keyword evidence="11 13" id="KW-0742">SOS response</keyword>
<evidence type="ECO:0000256" key="11">
    <source>
        <dbReference type="ARBA" id="ARBA00023236"/>
    </source>
</evidence>
<dbReference type="SUPFAM" id="SSF52540">
    <property type="entry name" value="P-loop containing nucleoside triphosphate hydrolases"/>
    <property type="match status" value="1"/>
</dbReference>
<dbReference type="Proteomes" id="UP000635245">
    <property type="component" value="Unassembled WGS sequence"/>
</dbReference>